<evidence type="ECO:0000313" key="1">
    <source>
        <dbReference type="EMBL" id="SVE45653.1"/>
    </source>
</evidence>
<reference evidence="1" key="1">
    <citation type="submission" date="2018-05" db="EMBL/GenBank/DDBJ databases">
        <authorList>
            <person name="Lanie J.A."/>
            <person name="Ng W.-L."/>
            <person name="Kazmierczak K.M."/>
            <person name="Andrzejewski T.M."/>
            <person name="Davidsen T.M."/>
            <person name="Wayne K.J."/>
            <person name="Tettelin H."/>
            <person name="Glass J.I."/>
            <person name="Rusch D."/>
            <person name="Podicherti R."/>
            <person name="Tsui H.-C.T."/>
            <person name="Winkler M.E."/>
        </authorList>
    </citation>
    <scope>NUCLEOTIDE SEQUENCE</scope>
</reference>
<dbReference type="EMBL" id="UINC01218571">
    <property type="protein sequence ID" value="SVE45653.1"/>
    <property type="molecule type" value="Genomic_DNA"/>
</dbReference>
<protein>
    <submittedName>
        <fullName evidence="1">Uncharacterized protein</fullName>
    </submittedName>
</protein>
<proteinExistence type="predicted"/>
<sequence length="32" mass="3651">PEIVPWHSSIAPNGSNRIDEYFSLKLLNLIAR</sequence>
<accession>A0A383DMZ7</accession>
<dbReference type="AlphaFoldDB" id="A0A383DMZ7"/>
<gene>
    <name evidence="1" type="ORF">METZ01_LOCUS498507</name>
</gene>
<organism evidence="1">
    <name type="scientific">marine metagenome</name>
    <dbReference type="NCBI Taxonomy" id="408172"/>
    <lineage>
        <taxon>unclassified sequences</taxon>
        <taxon>metagenomes</taxon>
        <taxon>ecological metagenomes</taxon>
    </lineage>
</organism>
<name>A0A383DMZ7_9ZZZZ</name>
<feature type="non-terminal residue" evidence="1">
    <location>
        <position position="1"/>
    </location>
</feature>